<name>K7PBG0_CYHV2</name>
<dbReference type="RefSeq" id="YP_007003904.1">
    <property type="nucleotide sequence ID" value="NC_019495.1"/>
</dbReference>
<sequence length="442" mass="49290">MSGKGMMMMTDTVNVKSSSVIMNIVLESVHKLCGFLEGEFGPPIVINGFPYAFIQCYGVVHVVDLEGSDELTDEIRRILLIAVSQHAHWRHSFDNDLLKIERETDPARRCVAAKLLIARQRQLTDDRSLLKYFVSMVGEETAVKIVAMPPEIKNVEQIHDAQKASLLVAALKAWRIYGQILFAEASMGAYQRFVSTAGEEEFKAALCGILDGLDVHENQQAALMKLTIMRRQVEVWKTYAHDAFKTCLATYVSGDPTKLSLMYQIICGQDQPEKFSIDTVSEWIDTISPATDTVGMWFVMNLIKRHTAADEEKGKTKKNPSGDYDYHEAAWCLFTLLSTVAPKGTVPPCKVNDPGVSVEEYIVTCFQQYGDFYRWCVGERPVLHARFAEILGLTQERLYELTQVAADAKKKDGGDGGTQRAVQSAQPSAQGHQSPGDQHEGQ</sequence>
<keyword evidence="5" id="KW-1185">Reference proteome</keyword>
<dbReference type="GeneID" id="14011320"/>
<reference evidence="4" key="3">
    <citation type="submission" date="2019-10" db="EMBL/GenBank/DDBJ databases">
        <title>The complete genome of Cyprinid herpesvirus 2, a new strain isolated from Allogynogenetic crucian carp.</title>
        <authorList>
            <person name="Jiang Y."/>
            <person name="Wang H."/>
            <person name="Lu L."/>
        </authorList>
    </citation>
    <scope>NUCLEOTIDE SEQUENCE</scope>
    <source>
        <strain evidence="4">YC-01</strain>
    </source>
</reference>
<evidence type="ECO:0000313" key="2">
    <source>
        <dbReference type="EMBL" id="AFJ20514.1"/>
    </source>
</evidence>
<evidence type="ECO:0000313" key="3">
    <source>
        <dbReference type="EMBL" id="AMB21654.1"/>
    </source>
</evidence>
<dbReference type="EMBL" id="JQ815364">
    <property type="protein sequence ID" value="AFJ20514.1"/>
    <property type="molecule type" value="Genomic_DNA"/>
</dbReference>
<feature type="compositionally biased region" description="Polar residues" evidence="1">
    <location>
        <begin position="420"/>
        <end position="436"/>
    </location>
</feature>
<dbReference type="EMBL" id="KT387800">
    <property type="protein sequence ID" value="AMB21654.1"/>
    <property type="molecule type" value="Genomic_DNA"/>
</dbReference>
<evidence type="ECO:0000313" key="6">
    <source>
        <dbReference type="Proteomes" id="UP000142765"/>
    </source>
</evidence>
<reference evidence="3 6" key="2">
    <citation type="submission" date="2015-08" db="EMBL/GenBank/DDBJ databases">
        <authorList>
            <person name="Babu N.S."/>
            <person name="Beckwith C.J."/>
            <person name="Beseler K.G."/>
            <person name="Brison A."/>
            <person name="Carone J.V."/>
            <person name="Caskin T.P."/>
            <person name="Diamond M."/>
            <person name="Durham M.E."/>
            <person name="Foxe J.M."/>
            <person name="Go M."/>
            <person name="Henderson B.A."/>
            <person name="Jones I.B."/>
            <person name="McGettigan J.A."/>
            <person name="Micheletti S.J."/>
            <person name="Nasrallah M.E."/>
            <person name="Ortiz D."/>
            <person name="Piller C.R."/>
            <person name="Privatt S.R."/>
            <person name="Schneider S.L."/>
            <person name="Sharp S."/>
            <person name="Smith T.C."/>
            <person name="Stanton J.D."/>
            <person name="Ullery H.E."/>
            <person name="Wilson R.J."/>
            <person name="Serrano M.G."/>
            <person name="Buck G."/>
            <person name="Lee V."/>
            <person name="Wang Y."/>
            <person name="Carvalho R."/>
            <person name="Voegtly L."/>
            <person name="Shi R."/>
            <person name="Duckworth R."/>
            <person name="Johnson A."/>
            <person name="Loviza R."/>
            <person name="Walstead R."/>
            <person name="Shah Z."/>
            <person name="Kiflezghi M."/>
            <person name="Wade K."/>
            <person name="Ball S.L."/>
            <person name="Bradley K.W."/>
            <person name="Asai D.J."/>
            <person name="Bowman C.A."/>
            <person name="Russell D.A."/>
            <person name="Pope W.H."/>
            <person name="Jacobs-Sera D."/>
            <person name="Hendrix R.W."/>
            <person name="Hatfull G.F."/>
        </authorList>
    </citation>
    <scope>NUCLEOTIDE SEQUENCE [LARGE SCALE GENOMIC DNA]</scope>
    <source>
        <strain evidence="3">SY</strain>
    </source>
</reference>
<accession>K7PBG0</accession>
<gene>
    <name evidence="2" type="ORF">CyHV2_ORF85</name>
</gene>
<dbReference type="EMBL" id="MN593216">
    <property type="protein sequence ID" value="QIV66901.1"/>
    <property type="molecule type" value="Genomic_DNA"/>
</dbReference>
<dbReference type="Proteomes" id="UP000142765">
    <property type="component" value="Segment"/>
</dbReference>
<dbReference type="KEGG" id="vg:14011320"/>
<evidence type="ECO:0000313" key="4">
    <source>
        <dbReference type="EMBL" id="QIV66901.1"/>
    </source>
</evidence>
<dbReference type="Proteomes" id="UP000101183">
    <property type="component" value="Segment"/>
</dbReference>
<proteinExistence type="predicted"/>
<feature type="region of interest" description="Disordered" evidence="1">
    <location>
        <begin position="408"/>
        <end position="442"/>
    </location>
</feature>
<evidence type="ECO:0000313" key="5">
    <source>
        <dbReference type="Proteomes" id="UP000101183"/>
    </source>
</evidence>
<organism evidence="2 5">
    <name type="scientific">Cyprinid herpesvirus 2</name>
    <name type="common">CyHV-2</name>
    <dbReference type="NCBI Taxonomy" id="317878"/>
    <lineage>
        <taxon>Viruses</taxon>
        <taxon>Duplodnaviria</taxon>
        <taxon>Heunggongvirae</taxon>
        <taxon>Peploviricota</taxon>
        <taxon>Herviviricetes</taxon>
        <taxon>Herpesvirales</taxon>
        <taxon>Alloherpesviridae</taxon>
        <taxon>Cyvirus</taxon>
        <taxon>Cyvirus cyprinidallo2</taxon>
    </lineage>
</organism>
<evidence type="ECO:0000256" key="1">
    <source>
        <dbReference type="SAM" id="MobiDB-lite"/>
    </source>
</evidence>
<reference evidence="2 5" key="1">
    <citation type="journal article" date="2013" name="J. Virol.">
        <title>Comparative genomics of carp herpesviruses.</title>
        <authorList>
            <person name="Davison A.J."/>
            <person name="Kurobe T."/>
            <person name="Gatherer D."/>
            <person name="Cunningham C."/>
            <person name="Korf I."/>
            <person name="Fukuda H."/>
            <person name="Hedrick R.P."/>
            <person name="Waltzek T.B."/>
        </authorList>
    </citation>
    <scope>NUCLEOTIDE SEQUENCE [LARGE SCALE GENOMIC DNA]</scope>
    <source>
        <strain evidence="2">ST-J1</strain>
    </source>
</reference>
<protein>
    <submittedName>
        <fullName evidence="2 3">ORF85</fullName>
    </submittedName>
</protein>